<dbReference type="PANTHER" id="PTHR30189:SF1">
    <property type="entry name" value="LPS-ASSEMBLY PROTEIN LPTD"/>
    <property type="match status" value="1"/>
</dbReference>
<dbReference type="PANTHER" id="PTHR30189">
    <property type="entry name" value="LPS-ASSEMBLY PROTEIN"/>
    <property type="match status" value="1"/>
</dbReference>
<dbReference type="GO" id="GO:1990351">
    <property type="term" value="C:transporter complex"/>
    <property type="evidence" value="ECO:0007669"/>
    <property type="project" value="TreeGrafter"/>
</dbReference>
<gene>
    <name evidence="3" type="ORF">DSM107014_00060</name>
</gene>
<organism evidence="3 4">
    <name type="scientific">Gomphosphaeria aponina SAG 52.96 = DSM 107014</name>
    <dbReference type="NCBI Taxonomy" id="1521640"/>
    <lineage>
        <taxon>Bacteria</taxon>
        <taxon>Bacillati</taxon>
        <taxon>Cyanobacteriota</taxon>
        <taxon>Cyanophyceae</taxon>
        <taxon>Oscillatoriophycideae</taxon>
        <taxon>Chroococcales</taxon>
        <taxon>Gomphosphaeriaceae</taxon>
        <taxon>Gomphosphaeria</taxon>
    </lineage>
</organism>
<dbReference type="Gene3D" id="2.60.450.10">
    <property type="entry name" value="Lipopolysaccharide (LPS) transport protein A like domain"/>
    <property type="match status" value="1"/>
</dbReference>
<feature type="domain" description="Organic solvent tolerance-like N-terminal" evidence="2">
    <location>
        <begin position="102"/>
        <end position="168"/>
    </location>
</feature>
<keyword evidence="1" id="KW-0472">Membrane</keyword>
<evidence type="ECO:0000256" key="1">
    <source>
        <dbReference type="ARBA" id="ARBA00023237"/>
    </source>
</evidence>
<evidence type="ECO:0000313" key="4">
    <source>
        <dbReference type="Proteomes" id="UP000767446"/>
    </source>
</evidence>
<reference evidence="3" key="1">
    <citation type="submission" date="2021-02" db="EMBL/GenBank/DDBJ databases">
        <title>Metagenome analyses of Stigonema ocellatum DSM 106950, Chlorogloea purpurea SAG 13.99 and Gomphosphaeria aponina DSM 107014.</title>
        <authorList>
            <person name="Marter P."/>
            <person name="Huang S."/>
        </authorList>
    </citation>
    <scope>NUCLEOTIDE SEQUENCE</scope>
    <source>
        <strain evidence="3">JP213</strain>
    </source>
</reference>
<evidence type="ECO:0000259" key="2">
    <source>
        <dbReference type="Pfam" id="PF03968"/>
    </source>
</evidence>
<accession>A0A941GSU9</accession>
<dbReference type="GO" id="GO:0009279">
    <property type="term" value="C:cell outer membrane"/>
    <property type="evidence" value="ECO:0007669"/>
    <property type="project" value="TreeGrafter"/>
</dbReference>
<dbReference type="EMBL" id="JADQBC010000001">
    <property type="protein sequence ID" value="MBR8826293.1"/>
    <property type="molecule type" value="Genomic_DNA"/>
</dbReference>
<protein>
    <submittedName>
        <fullName evidence="3">DUF3769 domain-containing protein</fullName>
    </submittedName>
</protein>
<dbReference type="Pfam" id="PF12600">
    <property type="entry name" value="DUF3769"/>
    <property type="match status" value="1"/>
</dbReference>
<dbReference type="InterPro" id="IPR022244">
    <property type="entry name" value="DUF3769"/>
</dbReference>
<dbReference type="InterPro" id="IPR005653">
    <property type="entry name" value="OstA-like_N"/>
</dbReference>
<sequence length="735" mass="82177">MPPILPPPEPPVIMQVVELNKSPKPWLTNKDSNQPRGSAELLGSPISVKYSAEAEKKIVTRLVTQERNGESREFEFAQKLEETVAPAAENLPRVEEIKLIEVIAERQEYDQKQQVITATGNVVMRFDKGVLRADRLRVNLAERLAIAEGQVILERGEQVLRGERFEYYFVQDRGVIKNASGEVYQPTISRDVNPSLPTDTGTDTIPEQPLSDRLNREQPLQRVTTAAGYRFVVGSIRDLNLIQQQGGVPSTQSGGRINRFRFQAERIQFEGDGWEAINVRLTNDPFSPPELEVRASTATLRNISPLVDELITTNSRLVFDQTLSLPLLQDKLVFDNRPRRPGLFSIGFDGEERGGLFIERGFNIVDTDKVIFNLTPQYFLQKAFFGDGFSSTDGDESNQDDDCDGGVFNPCVFGVKTEAAVNLGTRTSLFGTTQLTSLNLENIENRLRSKVQLQQKVGDLNRPHTVNLEYNYRERLFNGSLGFQTVHSSFGAIVTSPIIPLGETGINISYQASMQNIEAVTDREDLLSSNRDNDRVNLSRYQGAVSLRREFPLWRGEALPATAEAGLRYTSTPVLPYLQFTTGITGVASGYSNGDTQNSLSASIGLQGQLGHFSRSYFDYTGFNVTFSQGILGGESPFKFDRFVDEQTLSLGITQQIYGPVRAGLQTAFNLDRDREISTDYFLEFSRRTYNIILRYNPVLQIGSLNLRISDFNWNGNTEPFEGSGINPVIQGVTR</sequence>
<comment type="caution">
    <text evidence="3">The sequence shown here is derived from an EMBL/GenBank/DDBJ whole genome shotgun (WGS) entry which is preliminary data.</text>
</comment>
<evidence type="ECO:0000313" key="3">
    <source>
        <dbReference type="EMBL" id="MBR8826293.1"/>
    </source>
</evidence>
<dbReference type="Proteomes" id="UP000767446">
    <property type="component" value="Unassembled WGS sequence"/>
</dbReference>
<keyword evidence="1" id="KW-0998">Cell outer membrane</keyword>
<name>A0A941GSU9_9CHRO</name>
<proteinExistence type="predicted"/>
<dbReference type="InterPro" id="IPR050218">
    <property type="entry name" value="LptD"/>
</dbReference>
<dbReference type="AlphaFoldDB" id="A0A941GSU9"/>
<dbReference type="Pfam" id="PF03968">
    <property type="entry name" value="LptD_N"/>
    <property type="match status" value="1"/>
</dbReference>